<evidence type="ECO:0000256" key="1">
    <source>
        <dbReference type="ARBA" id="ARBA00022898"/>
    </source>
</evidence>
<dbReference type="SUPFAM" id="SSF51419">
    <property type="entry name" value="PLP-binding barrel"/>
    <property type="match status" value="1"/>
</dbReference>
<dbReference type="Pfam" id="PF01168">
    <property type="entry name" value="Ala_racemase_N"/>
    <property type="match status" value="1"/>
</dbReference>
<dbReference type="CDD" id="cd00635">
    <property type="entry name" value="PLPDE_III_YBL036c_like"/>
    <property type="match status" value="1"/>
</dbReference>
<dbReference type="InterPro" id="IPR011078">
    <property type="entry name" value="PyrdxlP_homeostasis"/>
</dbReference>
<dbReference type="InterPro" id="IPR029066">
    <property type="entry name" value="PLP-binding_barrel"/>
</dbReference>
<dbReference type="HAMAP" id="MF_02087">
    <property type="entry name" value="PLP_homeostasis"/>
    <property type="match status" value="1"/>
</dbReference>
<dbReference type="PANTHER" id="PTHR10146:SF14">
    <property type="entry name" value="PYRIDOXAL PHOSPHATE HOMEOSTASIS PROTEIN"/>
    <property type="match status" value="1"/>
</dbReference>
<evidence type="ECO:0000313" key="7">
    <source>
        <dbReference type="Proteomes" id="UP000294678"/>
    </source>
</evidence>
<dbReference type="PANTHER" id="PTHR10146">
    <property type="entry name" value="PROLINE SYNTHETASE CO-TRANSCRIBED BACTERIAL HOMOLOG PROTEIN"/>
    <property type="match status" value="1"/>
</dbReference>
<dbReference type="GO" id="GO:0030170">
    <property type="term" value="F:pyridoxal phosphate binding"/>
    <property type="evidence" value="ECO:0007669"/>
    <property type="project" value="UniProtKB-UniRule"/>
</dbReference>
<comment type="function">
    <text evidence="2">Pyridoxal 5'-phosphate (PLP)-binding protein, which is involved in PLP homeostasis.</text>
</comment>
<dbReference type="AlphaFoldDB" id="A0AA46DXH9"/>
<dbReference type="RefSeq" id="WP_134113691.1">
    <property type="nucleotide sequence ID" value="NZ_SOBG01000008.1"/>
</dbReference>
<evidence type="ECO:0000256" key="4">
    <source>
        <dbReference type="RuleBase" id="RU004514"/>
    </source>
</evidence>
<accession>A0AA46DXH9</accession>
<dbReference type="NCBIfam" id="TIGR00044">
    <property type="entry name" value="YggS family pyridoxal phosphate-dependent enzyme"/>
    <property type="match status" value="1"/>
</dbReference>
<comment type="similarity">
    <text evidence="2 4">Belongs to the pyridoxal phosphate-binding protein YggS/PROSC family.</text>
</comment>
<dbReference type="PIRSF" id="PIRSF004848">
    <property type="entry name" value="YBL036c_PLPDEIII"/>
    <property type="match status" value="1"/>
</dbReference>
<evidence type="ECO:0000256" key="3">
    <source>
        <dbReference type="PIRSR" id="PIRSR004848-1"/>
    </source>
</evidence>
<dbReference type="Gene3D" id="3.20.20.10">
    <property type="entry name" value="Alanine racemase"/>
    <property type="match status" value="1"/>
</dbReference>
<gene>
    <name evidence="6" type="ORF">EV215_1831</name>
</gene>
<feature type="modified residue" description="N6-(pyridoxal phosphate)lysine" evidence="2 3">
    <location>
        <position position="35"/>
    </location>
</feature>
<dbReference type="Proteomes" id="UP000294678">
    <property type="component" value="Unassembled WGS sequence"/>
</dbReference>
<evidence type="ECO:0000313" key="6">
    <source>
        <dbReference type="EMBL" id="TDT68110.1"/>
    </source>
</evidence>
<dbReference type="EMBL" id="SOBG01000008">
    <property type="protein sequence ID" value="TDT68110.1"/>
    <property type="molecule type" value="Genomic_DNA"/>
</dbReference>
<comment type="cofactor">
    <cofactor evidence="3">
        <name>pyridoxal 5'-phosphate</name>
        <dbReference type="ChEBI" id="CHEBI:597326"/>
    </cofactor>
</comment>
<keyword evidence="7" id="KW-1185">Reference proteome</keyword>
<feature type="domain" description="Alanine racemase N-terminal" evidence="5">
    <location>
        <begin position="80"/>
        <end position="228"/>
    </location>
</feature>
<comment type="caution">
    <text evidence="6">The sequence shown here is derived from an EMBL/GenBank/DDBJ whole genome shotgun (WGS) entry which is preliminary data.</text>
</comment>
<evidence type="ECO:0000259" key="5">
    <source>
        <dbReference type="Pfam" id="PF01168"/>
    </source>
</evidence>
<keyword evidence="1 2" id="KW-0663">Pyridoxal phosphate</keyword>
<reference evidence="6 7" key="1">
    <citation type="submission" date="2019-03" db="EMBL/GenBank/DDBJ databases">
        <title>Genomic Encyclopedia of Type Strains, Phase IV (KMG-IV): sequencing the most valuable type-strain genomes for metagenomic binning, comparative biology and taxonomic classification.</title>
        <authorList>
            <person name="Goeker M."/>
        </authorList>
    </citation>
    <scope>NUCLEOTIDE SEQUENCE [LARGE SCALE GENOMIC DNA]</scope>
    <source>
        <strain evidence="6 7">DSM 100055</strain>
    </source>
</reference>
<protein>
    <recommendedName>
        <fullName evidence="2">Pyridoxal phosphate homeostasis protein</fullName>
        <shortName evidence="2">PLP homeostasis protein</shortName>
    </recommendedName>
</protein>
<proteinExistence type="inferred from homology"/>
<sequence>MSLKDTITKNFNEINEDIKKYSPYPEKVKIVGATKYLDKYKLEDYFYSGAKIIGENRVQSLREKKEHFDNLDISKKIEWHFIGSLQKNKLKYFIDYINLIHSVDRLSIAEAIDKEAKKRNKIINCLLEINISKEKSKHGFFIEDLYENINKLKSLNNLNIIGLMTMAPFTKDKEIILNVFKNLKTLKDELNNTHFNGELTELSMGMSNDYKLALSQGATMIRIGSKLFN</sequence>
<organism evidence="6 7">
    <name type="scientific">Hypnocyclicus thermotrophus</name>
    <dbReference type="NCBI Taxonomy" id="1627895"/>
    <lineage>
        <taxon>Bacteria</taxon>
        <taxon>Fusobacteriati</taxon>
        <taxon>Fusobacteriota</taxon>
        <taxon>Fusobacteriia</taxon>
        <taxon>Fusobacteriales</taxon>
        <taxon>Fusobacteriaceae</taxon>
        <taxon>Hypnocyclicus</taxon>
    </lineage>
</organism>
<evidence type="ECO:0000256" key="2">
    <source>
        <dbReference type="HAMAP-Rule" id="MF_02087"/>
    </source>
</evidence>
<name>A0AA46DXH9_9FUSO</name>
<dbReference type="InterPro" id="IPR001608">
    <property type="entry name" value="Ala_racemase_N"/>
</dbReference>